<name>A0A061F0Y9_THECC</name>
<evidence type="ECO:0000313" key="2">
    <source>
        <dbReference type="EMBL" id="EOY11020.1"/>
    </source>
</evidence>
<reference evidence="2 3" key="1">
    <citation type="journal article" date="2013" name="Genome Biol.">
        <title>The genome sequence of the most widely cultivated cacao type and its use to identify candidate genes regulating pod color.</title>
        <authorList>
            <person name="Motamayor J.C."/>
            <person name="Mockaitis K."/>
            <person name="Schmutz J."/>
            <person name="Haiminen N."/>
            <person name="Iii D.L."/>
            <person name="Cornejo O."/>
            <person name="Findley S.D."/>
            <person name="Zheng P."/>
            <person name="Utro F."/>
            <person name="Royaert S."/>
            <person name="Saski C."/>
            <person name="Jenkins J."/>
            <person name="Podicheti R."/>
            <person name="Zhao M."/>
            <person name="Scheffler B.E."/>
            <person name="Stack J.C."/>
            <person name="Feltus F.A."/>
            <person name="Mustiga G.M."/>
            <person name="Amores F."/>
            <person name="Phillips W."/>
            <person name="Marelli J.P."/>
            <person name="May G.D."/>
            <person name="Shapiro H."/>
            <person name="Ma J."/>
            <person name="Bustamante C.D."/>
            <person name="Schnell R.J."/>
            <person name="Main D."/>
            <person name="Gilbert D."/>
            <person name="Parida L."/>
            <person name="Kuhn D.N."/>
        </authorList>
    </citation>
    <scope>NUCLEOTIDE SEQUENCE [LARGE SCALE GENOMIC DNA]</scope>
    <source>
        <strain evidence="3">cv. Matina 1-6</strain>
    </source>
</reference>
<feature type="region of interest" description="Disordered" evidence="1">
    <location>
        <begin position="584"/>
        <end position="604"/>
    </location>
</feature>
<dbReference type="Gramene" id="EOY11020">
    <property type="protein sequence ID" value="EOY11020"/>
    <property type="gene ID" value="TCM_026286"/>
</dbReference>
<evidence type="ECO:0000256" key="1">
    <source>
        <dbReference type="SAM" id="MobiDB-lite"/>
    </source>
</evidence>
<keyword evidence="3" id="KW-1185">Reference proteome</keyword>
<feature type="compositionally biased region" description="Basic and acidic residues" evidence="1">
    <location>
        <begin position="506"/>
        <end position="521"/>
    </location>
</feature>
<organism evidence="2 3">
    <name type="scientific">Theobroma cacao</name>
    <name type="common">Cacao</name>
    <name type="synonym">Cocoa</name>
    <dbReference type="NCBI Taxonomy" id="3641"/>
    <lineage>
        <taxon>Eukaryota</taxon>
        <taxon>Viridiplantae</taxon>
        <taxon>Streptophyta</taxon>
        <taxon>Embryophyta</taxon>
        <taxon>Tracheophyta</taxon>
        <taxon>Spermatophyta</taxon>
        <taxon>Magnoliopsida</taxon>
        <taxon>eudicotyledons</taxon>
        <taxon>Gunneridae</taxon>
        <taxon>Pentapetalae</taxon>
        <taxon>rosids</taxon>
        <taxon>malvids</taxon>
        <taxon>Malvales</taxon>
        <taxon>Malvaceae</taxon>
        <taxon>Byttnerioideae</taxon>
        <taxon>Theobroma</taxon>
    </lineage>
</organism>
<feature type="region of interest" description="Disordered" evidence="1">
    <location>
        <begin position="361"/>
        <end position="438"/>
    </location>
</feature>
<accession>A0A061F0Y9</accession>
<proteinExistence type="predicted"/>
<feature type="region of interest" description="Disordered" evidence="1">
    <location>
        <begin position="505"/>
        <end position="568"/>
    </location>
</feature>
<dbReference type="EMBL" id="CM001883">
    <property type="protein sequence ID" value="EOY11020.1"/>
    <property type="molecule type" value="Genomic_DNA"/>
</dbReference>
<dbReference type="AlphaFoldDB" id="A0A061F0Y9"/>
<feature type="compositionally biased region" description="Low complexity" evidence="1">
    <location>
        <begin position="524"/>
        <end position="534"/>
    </location>
</feature>
<feature type="compositionally biased region" description="Basic and acidic residues" evidence="1">
    <location>
        <begin position="395"/>
        <end position="434"/>
    </location>
</feature>
<protein>
    <recommendedName>
        <fullName evidence="4">DUF4283 domain-containing protein</fullName>
    </recommendedName>
</protein>
<feature type="compositionally biased region" description="Basic and acidic residues" evidence="1">
    <location>
        <begin position="363"/>
        <end position="375"/>
    </location>
</feature>
<gene>
    <name evidence="2" type="ORF">TCM_026286</name>
</gene>
<sequence>MVLYKVGGVTPDYVTIKDWFLRHFRHSKRLSMAYSTVASQELPPKATPFPLLLRNPDSTLCKESIIGRCINDVFMKVKCLVLYRKSQHNPTPIDGYFLPTGNALPFLHHDKHSGYIELSQIYNFTTHFDDLSPQTTNPVEGGRTATGNALFNEARLDQSKGRGFPHASDSASSNPFNITVHNIHRKVSRQERNGSALRWGGHQSIDGRRVTVKKVERWRGSLVEGCKVASQQEKRVAKHNELPSRKETPHGVRLRNEKLVTERGELKGCKHVFVITTISDEELEWTKHNAVTLLPIDIAGVDREVRLWVKLKEIPGKLWHINTFKAMAECWGEFLGMDKNLEVYTTGKKILEMEAVQPSGPDILKELSGSDKEVEAEPSFRPCASTGVNGSRNKGSADKDKRLQNGNKRGDKREETFVLCKHNSERSRGGKTGDIDNSEEMIIPFPAPKGVDKAHSHEERELEIRGLQECCKTLKSFLQETPPGMPDREKSGGFQVVRLNLWPLPEDGKSTRRRSCDEKGNALRKVSTTSQKSSKSSRRRRRIKEYLEEDNGARDVEQENNDEGSISYSTFDLEIRSRRWRASTNKINKKGESGLSVPVEAHAS</sequence>
<dbReference type="Proteomes" id="UP000026915">
    <property type="component" value="Chromosome 5"/>
</dbReference>
<evidence type="ECO:0008006" key="4">
    <source>
        <dbReference type="Google" id="ProtNLM"/>
    </source>
</evidence>
<dbReference type="HOGENOM" id="CLU_452293_0_0_1"/>
<dbReference type="InParanoid" id="A0A061F0Y9"/>
<evidence type="ECO:0000313" key="3">
    <source>
        <dbReference type="Proteomes" id="UP000026915"/>
    </source>
</evidence>